<sequence>MTKPATGIDWRGLMQAGLHGLGLEPAAFWRLTPVELRMMLGREQMVPPLTRARLAELAAAFPDARKDQGDGGYRNDAGAAEGAGGAAGVIRVDGGDV</sequence>
<keyword evidence="3" id="KW-1185">Reference proteome</keyword>
<dbReference type="KEGG" id="taw:EI545_19525"/>
<dbReference type="Proteomes" id="UP000282002">
    <property type="component" value="Chromosome"/>
</dbReference>
<dbReference type="RefSeq" id="WP_125327030.1">
    <property type="nucleotide sequence ID" value="NZ_CP034328.1"/>
</dbReference>
<dbReference type="InterPro" id="IPR019056">
    <property type="entry name" value="Phage_TAC_6"/>
</dbReference>
<protein>
    <submittedName>
        <fullName evidence="2">Phage tail assembly chaperone</fullName>
    </submittedName>
</protein>
<gene>
    <name evidence="2" type="ORF">EI545_19525</name>
</gene>
<dbReference type="NCBIfam" id="TIGR02216">
    <property type="entry name" value="phage_TIGR02216"/>
    <property type="match status" value="1"/>
</dbReference>
<name>A0A3S8UB81_9RHOB</name>
<accession>A0A3S8UB81</accession>
<organism evidence="2 3">
    <name type="scientific">Tabrizicola piscis</name>
    <dbReference type="NCBI Taxonomy" id="2494374"/>
    <lineage>
        <taxon>Bacteria</taxon>
        <taxon>Pseudomonadati</taxon>
        <taxon>Pseudomonadota</taxon>
        <taxon>Alphaproteobacteria</taxon>
        <taxon>Rhodobacterales</taxon>
        <taxon>Paracoccaceae</taxon>
        <taxon>Tabrizicola</taxon>
    </lineage>
</organism>
<evidence type="ECO:0000256" key="1">
    <source>
        <dbReference type="SAM" id="MobiDB-lite"/>
    </source>
</evidence>
<dbReference type="EMBL" id="CP034328">
    <property type="protein sequence ID" value="AZL60819.1"/>
    <property type="molecule type" value="Genomic_DNA"/>
</dbReference>
<reference evidence="2 3" key="1">
    <citation type="submission" date="2018-12" db="EMBL/GenBank/DDBJ databases">
        <title>Complete genome sequencing of Tabrizicola sp. K13M18.</title>
        <authorList>
            <person name="Bae J.-W."/>
        </authorList>
    </citation>
    <scope>NUCLEOTIDE SEQUENCE [LARGE SCALE GENOMIC DNA]</scope>
    <source>
        <strain evidence="2 3">K13M18</strain>
    </source>
</reference>
<evidence type="ECO:0000313" key="2">
    <source>
        <dbReference type="EMBL" id="AZL60819.1"/>
    </source>
</evidence>
<feature type="region of interest" description="Disordered" evidence="1">
    <location>
        <begin position="65"/>
        <end position="85"/>
    </location>
</feature>
<proteinExistence type="predicted"/>
<dbReference type="InterPro" id="IPR011739">
    <property type="entry name" value="GTA_rcc01693"/>
</dbReference>
<dbReference type="OrthoDB" id="7582980at2"/>
<dbReference type="AlphaFoldDB" id="A0A3S8UB81"/>
<dbReference type="Pfam" id="PF09550">
    <property type="entry name" value="Phage_TAC_6"/>
    <property type="match status" value="1"/>
</dbReference>
<evidence type="ECO:0000313" key="3">
    <source>
        <dbReference type="Proteomes" id="UP000282002"/>
    </source>
</evidence>